<keyword evidence="2" id="KW-0547">Nucleotide-binding</keyword>
<evidence type="ECO:0000256" key="2">
    <source>
        <dbReference type="ARBA" id="ARBA00022741"/>
    </source>
</evidence>
<protein>
    <submittedName>
        <fullName evidence="5">26S protease regulatory subunit</fullName>
    </submittedName>
</protein>
<dbReference type="GO" id="GO:0006508">
    <property type="term" value="P:proteolysis"/>
    <property type="evidence" value="ECO:0007669"/>
    <property type="project" value="UniProtKB-KW"/>
</dbReference>
<dbReference type="Gene3D" id="3.40.50.300">
    <property type="entry name" value="P-loop containing nucleotide triphosphate hydrolases"/>
    <property type="match status" value="1"/>
</dbReference>
<accession>A0ABX6T2K6</accession>
<keyword evidence="5" id="KW-0378">Hydrolase</keyword>
<gene>
    <name evidence="5" type="ORF">H9L21_07290</name>
</gene>
<evidence type="ECO:0000256" key="1">
    <source>
        <dbReference type="ARBA" id="ARBA00006914"/>
    </source>
</evidence>
<dbReference type="InterPro" id="IPR003959">
    <property type="entry name" value="ATPase_AAA_core"/>
</dbReference>
<name>A0ABX6T2K6_9ACTN</name>
<evidence type="ECO:0000313" key="5">
    <source>
        <dbReference type="EMBL" id="QNL95700.1"/>
    </source>
</evidence>
<dbReference type="CDD" id="cd19481">
    <property type="entry name" value="RecA-like_protease"/>
    <property type="match status" value="1"/>
</dbReference>
<dbReference type="InterPro" id="IPR003593">
    <property type="entry name" value="AAA+_ATPase"/>
</dbReference>
<dbReference type="InterPro" id="IPR027417">
    <property type="entry name" value="P-loop_NTPase"/>
</dbReference>
<dbReference type="SUPFAM" id="SSF52540">
    <property type="entry name" value="P-loop containing nucleoside triphosphate hydrolases"/>
    <property type="match status" value="1"/>
</dbReference>
<dbReference type="Proteomes" id="UP000515871">
    <property type="component" value="Chromosome"/>
</dbReference>
<keyword evidence="6" id="KW-1185">Reference proteome</keyword>
<dbReference type="PANTHER" id="PTHR23073">
    <property type="entry name" value="26S PROTEASOME REGULATORY SUBUNIT"/>
    <property type="match status" value="1"/>
</dbReference>
<feature type="domain" description="AAA+ ATPase" evidence="4">
    <location>
        <begin position="241"/>
        <end position="368"/>
    </location>
</feature>
<comment type="similarity">
    <text evidence="1">Belongs to the AAA ATPase family.</text>
</comment>
<dbReference type="Pfam" id="PF00004">
    <property type="entry name" value="AAA"/>
    <property type="match status" value="1"/>
</dbReference>
<evidence type="ECO:0000259" key="4">
    <source>
        <dbReference type="SMART" id="SM00382"/>
    </source>
</evidence>
<dbReference type="SMART" id="SM00382">
    <property type="entry name" value="AAA"/>
    <property type="match status" value="1"/>
</dbReference>
<keyword evidence="5" id="KW-0645">Protease</keyword>
<sequence>MTEQTDFIETFTAFLRDVVEQHGAAPHGPGELTTALTEHLGVDARELTAVTERLSRAQLVDADIALDLIDPEARVIGFGGRGHDLGFLGLVRGEHGPVDLGPVEYVSSPVGPNQDRQVVASAVRLLTFEGTALALLQRDANPEWGRSSPTLEIMAADRETTSAFLARLRTLMRENSVLRGQVLSFAGDEYGSSLGGVTFHERPTVPASAVVLPGESLRRIERHALAMGEFRDELLRAGQHLKRGILLYGPPGTGKTHTVRHLLSRSPGITAILLSGNTLGLVKEATQIARAMEPAIVVLEDCDLVAEDRDMVDSPDSMLFELLEALDGLDGDADVTFLMTTNRPDLLERALSQRPGRIDLAVEIPLPDLDARRALFALYADGLGFSAEALDLAADRAEGVTASFAKELVRRAVLSAAIAHRPPGDADLTVALDELLSDQDSFTRSLLASGPRSFEASPEADDWPDD</sequence>
<evidence type="ECO:0000313" key="6">
    <source>
        <dbReference type="Proteomes" id="UP000515871"/>
    </source>
</evidence>
<dbReference type="EMBL" id="CP060587">
    <property type="protein sequence ID" value="QNL95700.1"/>
    <property type="molecule type" value="Genomic_DNA"/>
</dbReference>
<organism evidence="5 6">
    <name type="scientific">Aeromicrobium senzhongii</name>
    <dbReference type="NCBI Taxonomy" id="2663859"/>
    <lineage>
        <taxon>Bacteria</taxon>
        <taxon>Bacillati</taxon>
        <taxon>Actinomycetota</taxon>
        <taxon>Actinomycetes</taxon>
        <taxon>Propionibacteriales</taxon>
        <taxon>Nocardioidaceae</taxon>
        <taxon>Aeromicrobium</taxon>
    </lineage>
</organism>
<reference evidence="5 6" key="1">
    <citation type="submission" date="2020-08" db="EMBL/GenBank/DDBJ databases">
        <title>Novel species in genus Aeromicrobium.</title>
        <authorList>
            <person name="Zhang G."/>
        </authorList>
    </citation>
    <scope>NUCLEOTIDE SEQUENCE [LARGE SCALE GENOMIC DNA]</scope>
    <source>
        <strain evidence="6">zg-629</strain>
    </source>
</reference>
<dbReference type="InterPro" id="IPR050221">
    <property type="entry name" value="26S_Proteasome_ATPase"/>
</dbReference>
<dbReference type="GO" id="GO:0008233">
    <property type="term" value="F:peptidase activity"/>
    <property type="evidence" value="ECO:0007669"/>
    <property type="project" value="UniProtKB-KW"/>
</dbReference>
<proteinExistence type="inferred from homology"/>
<dbReference type="Gene3D" id="1.10.8.60">
    <property type="match status" value="1"/>
</dbReference>
<dbReference type="RefSeq" id="WP_154595077.1">
    <property type="nucleotide sequence ID" value="NZ_CP060587.1"/>
</dbReference>
<evidence type="ECO:0000256" key="3">
    <source>
        <dbReference type="ARBA" id="ARBA00022840"/>
    </source>
</evidence>
<keyword evidence="3" id="KW-0067">ATP-binding</keyword>